<name>A0A7S1F1Q2_NOCSC</name>
<proteinExistence type="predicted"/>
<accession>A0A7S1F1Q2</accession>
<dbReference type="EMBL" id="HBFQ01016837">
    <property type="protein sequence ID" value="CAD8837348.1"/>
    <property type="molecule type" value="Transcribed_RNA"/>
</dbReference>
<dbReference type="AlphaFoldDB" id="A0A7S1F1Q2"/>
<gene>
    <name evidence="2" type="ORF">NSCI0253_LOCUS11696</name>
</gene>
<organism evidence="2">
    <name type="scientific">Noctiluca scintillans</name>
    <name type="common">Sea sparkle</name>
    <name type="synonym">Red tide dinoflagellate</name>
    <dbReference type="NCBI Taxonomy" id="2966"/>
    <lineage>
        <taxon>Eukaryota</taxon>
        <taxon>Sar</taxon>
        <taxon>Alveolata</taxon>
        <taxon>Dinophyceae</taxon>
        <taxon>Noctilucales</taxon>
        <taxon>Noctilucaceae</taxon>
        <taxon>Noctiluca</taxon>
    </lineage>
</organism>
<reference evidence="2" key="1">
    <citation type="submission" date="2021-01" db="EMBL/GenBank/DDBJ databases">
        <authorList>
            <person name="Corre E."/>
            <person name="Pelletier E."/>
            <person name="Niang G."/>
            <person name="Scheremetjew M."/>
            <person name="Finn R."/>
            <person name="Kale V."/>
            <person name="Holt S."/>
            <person name="Cochrane G."/>
            <person name="Meng A."/>
            <person name="Brown T."/>
            <person name="Cohen L."/>
        </authorList>
    </citation>
    <scope>NUCLEOTIDE SEQUENCE</scope>
</reference>
<evidence type="ECO:0000313" key="2">
    <source>
        <dbReference type="EMBL" id="CAD8837348.1"/>
    </source>
</evidence>
<feature type="region of interest" description="Disordered" evidence="1">
    <location>
        <begin position="324"/>
        <end position="351"/>
    </location>
</feature>
<sequence length="500" mass="54516">MAGAEPCRCTSVISRVSQFEDSIERLQHAFDELRRDRYLGIGEMGKLKHSDTIRALSSVTRPHRCEESVTAAESQLDEAKHTIEDLGDFRKEASSLRKARDEPSFSTIRDFSSVVEATEGSLKKIREELKMSRSQDDQASVLFARMQEMHAEMVQRLEANERQVTKLLVRVGSLEGDVIGLSGESRGHQRATGHGHVRERTPCAEAPQCDAPMKREAQDMAPDIVSPLSHHEAERFAKELTLEREKLWRAGRPDSTNPRDLTCLFGREEKATTSVVSVDVLRGVFGDIAAELRDEIRAELRPDVEAQPCGRECFTPRKSASSSSLVASRTLRRMSSCPTPVSPPPAGAQPQLLDQSDWALTPVRVAPVPAKLDSSRWNGRPANTSNRNSPSPPRAAVETFGPAPRRGSTGRDLASISGTPGSISLPARSARMAPSVRSTTSGSTSEAGSPLLSAFPLVTPRQAVPADVRRSGVVAAVPSRPVLHRFSERRSKSVGSVGRG</sequence>
<feature type="region of interest" description="Disordered" evidence="1">
    <location>
        <begin position="371"/>
        <end position="451"/>
    </location>
</feature>
<evidence type="ECO:0000256" key="1">
    <source>
        <dbReference type="SAM" id="MobiDB-lite"/>
    </source>
</evidence>
<protein>
    <submittedName>
        <fullName evidence="2">Uncharacterized protein</fullName>
    </submittedName>
</protein>
<feature type="compositionally biased region" description="Polar residues" evidence="1">
    <location>
        <begin position="375"/>
        <end position="389"/>
    </location>
</feature>